<dbReference type="RefSeq" id="WP_093842560.1">
    <property type="nucleotide sequence ID" value="NZ_FPAB01000002.1"/>
</dbReference>
<feature type="transmembrane region" description="Helical" evidence="1">
    <location>
        <begin position="148"/>
        <end position="165"/>
    </location>
</feature>
<protein>
    <recommendedName>
        <fullName evidence="4">DUF998 domain-containing protein</fullName>
    </recommendedName>
</protein>
<dbReference type="InterPro" id="IPR009339">
    <property type="entry name" value="DUF998"/>
</dbReference>
<proteinExistence type="predicted"/>
<keyword evidence="1" id="KW-0812">Transmembrane</keyword>
<feature type="transmembrane region" description="Helical" evidence="1">
    <location>
        <begin position="72"/>
        <end position="92"/>
    </location>
</feature>
<keyword evidence="3" id="KW-1185">Reference proteome</keyword>
<evidence type="ECO:0000313" key="2">
    <source>
        <dbReference type="EMBL" id="SFS59136.1"/>
    </source>
</evidence>
<dbReference type="AlphaFoldDB" id="A0A1I6R389"/>
<keyword evidence="1" id="KW-1133">Transmembrane helix</keyword>
<evidence type="ECO:0000256" key="1">
    <source>
        <dbReference type="SAM" id="Phobius"/>
    </source>
</evidence>
<accession>A0A1I6R389</accession>
<gene>
    <name evidence="2" type="ORF">SAMN05444716_102695</name>
</gene>
<keyword evidence="1" id="KW-0472">Membrane</keyword>
<feature type="transmembrane region" description="Helical" evidence="1">
    <location>
        <begin position="121"/>
        <end position="142"/>
    </location>
</feature>
<name>A0A1I6R389_9ACTN</name>
<feature type="transmembrane region" description="Helical" evidence="1">
    <location>
        <begin position="6"/>
        <end position="25"/>
    </location>
</feature>
<organism evidence="2 3">
    <name type="scientific">Streptomyces harbinensis</name>
    <dbReference type="NCBI Taxonomy" id="1176198"/>
    <lineage>
        <taxon>Bacteria</taxon>
        <taxon>Bacillati</taxon>
        <taxon>Actinomycetota</taxon>
        <taxon>Actinomycetes</taxon>
        <taxon>Kitasatosporales</taxon>
        <taxon>Streptomycetaceae</taxon>
        <taxon>Streptomyces</taxon>
    </lineage>
</organism>
<feature type="transmembrane region" description="Helical" evidence="1">
    <location>
        <begin position="46"/>
        <end position="66"/>
    </location>
</feature>
<feature type="transmembrane region" description="Helical" evidence="1">
    <location>
        <begin position="177"/>
        <end position="198"/>
    </location>
</feature>
<evidence type="ECO:0000313" key="3">
    <source>
        <dbReference type="Proteomes" id="UP000198873"/>
    </source>
</evidence>
<evidence type="ECO:0008006" key="4">
    <source>
        <dbReference type="Google" id="ProtNLM"/>
    </source>
</evidence>
<dbReference type="Pfam" id="PF06197">
    <property type="entry name" value="DUF998"/>
    <property type="match status" value="1"/>
</dbReference>
<dbReference type="STRING" id="1176198.SAMN05444716_102695"/>
<reference evidence="3" key="1">
    <citation type="submission" date="2016-10" db="EMBL/GenBank/DDBJ databases">
        <authorList>
            <person name="Varghese N."/>
            <person name="Submissions S."/>
        </authorList>
    </citation>
    <scope>NUCLEOTIDE SEQUENCE [LARGE SCALE GENOMIC DNA]</scope>
    <source>
        <strain evidence="3">CGMCC 4.7047</strain>
    </source>
</reference>
<dbReference type="Proteomes" id="UP000198873">
    <property type="component" value="Unassembled WGS sequence"/>
</dbReference>
<dbReference type="EMBL" id="FPAB01000002">
    <property type="protein sequence ID" value="SFS59136.1"/>
    <property type="molecule type" value="Genomic_DNA"/>
</dbReference>
<sequence>MTGLLWLGALGSWLFVVTFLIDGWTRPGYRPVRHPVSALALGDRGWVQKTNFIVGGLAITAGAAALPGAVDSVLLGVVVAVFGLALVASGVYPMDPMRGYPPGTPEGDPPRFSETHERHDWAGFAVFGALPVAALVAVFVLPGTGWKVYAALTALVTVVSMARFSQAWESDDPRTGLIQRVFIVTGWLWLGIVFAHAAR</sequence>